<dbReference type="Proteomes" id="UP000785679">
    <property type="component" value="Unassembled WGS sequence"/>
</dbReference>
<evidence type="ECO:0000256" key="1">
    <source>
        <dbReference type="ARBA" id="ARBA00022737"/>
    </source>
</evidence>
<dbReference type="InterPro" id="IPR003409">
    <property type="entry name" value="MORN"/>
</dbReference>
<feature type="compositionally biased region" description="Polar residues" evidence="2">
    <location>
        <begin position="273"/>
        <end position="290"/>
    </location>
</feature>
<gene>
    <name evidence="3" type="ORF">FGO68_gene265</name>
</gene>
<accession>A0A8J8NTP5</accession>
<protein>
    <recommendedName>
        <fullName evidence="5">MORN repeat protein</fullName>
    </recommendedName>
</protein>
<comment type="caution">
    <text evidence="3">The sequence shown here is derived from an EMBL/GenBank/DDBJ whole genome shotgun (WGS) entry which is preliminary data.</text>
</comment>
<dbReference type="SUPFAM" id="SSF82185">
    <property type="entry name" value="Histone H3 K4-specific methyltransferase SET7/9 N-terminal domain"/>
    <property type="match status" value="1"/>
</dbReference>
<dbReference type="Gene3D" id="2.20.110.10">
    <property type="entry name" value="Histone H3 K4-specific methyltransferase SET7/9 N-terminal domain"/>
    <property type="match status" value="1"/>
</dbReference>
<dbReference type="PANTHER" id="PTHR23084:SF263">
    <property type="entry name" value="MORN REPEAT-CONTAINING PROTEIN 1"/>
    <property type="match status" value="1"/>
</dbReference>
<evidence type="ECO:0000256" key="2">
    <source>
        <dbReference type="SAM" id="MobiDB-lite"/>
    </source>
</evidence>
<evidence type="ECO:0000313" key="3">
    <source>
        <dbReference type="EMBL" id="TNV80923.1"/>
    </source>
</evidence>
<keyword evidence="1" id="KW-0677">Repeat</keyword>
<dbReference type="SMART" id="SM00698">
    <property type="entry name" value="MORN"/>
    <property type="match status" value="3"/>
</dbReference>
<dbReference type="OrthoDB" id="300422at2759"/>
<dbReference type="Pfam" id="PF02493">
    <property type="entry name" value="MORN"/>
    <property type="match status" value="3"/>
</dbReference>
<proteinExistence type="predicted"/>
<name>A0A8J8NTP5_HALGN</name>
<dbReference type="AlphaFoldDB" id="A0A8J8NTP5"/>
<dbReference type="EMBL" id="RRYP01006850">
    <property type="protein sequence ID" value="TNV80923.1"/>
    <property type="molecule type" value="Genomic_DNA"/>
</dbReference>
<evidence type="ECO:0008006" key="5">
    <source>
        <dbReference type="Google" id="ProtNLM"/>
    </source>
</evidence>
<keyword evidence="4" id="KW-1185">Reference proteome</keyword>
<feature type="region of interest" description="Disordered" evidence="2">
    <location>
        <begin position="272"/>
        <end position="298"/>
    </location>
</feature>
<dbReference type="PANTHER" id="PTHR23084">
    <property type="entry name" value="PHOSPHATIDYLINOSITOL-4-PHOSPHATE 5-KINASE RELATED"/>
    <property type="match status" value="1"/>
</dbReference>
<evidence type="ECO:0000313" key="4">
    <source>
        <dbReference type="Proteomes" id="UP000785679"/>
    </source>
</evidence>
<reference evidence="3" key="1">
    <citation type="submission" date="2019-06" db="EMBL/GenBank/DDBJ databases">
        <authorList>
            <person name="Zheng W."/>
        </authorList>
    </citation>
    <scope>NUCLEOTIDE SEQUENCE</scope>
    <source>
        <strain evidence="3">QDHG01</strain>
    </source>
</reference>
<sequence>MDDKQQPSTMSSSKQLKGHKLLCQCGEKAKYYCDEVVCKMHGECIYICDPCLIKIMEGVSEKHLMFPLTRFQIIYDTTWLPICKKEEQIRIVANHPKKQVFAYFDKQEDFTGRRVSKDLEILLSKDRQDISKFAQEYEECMQSGQFDKLRDLNKKLTELSKRIEADSKLFEEINKPDLFQQNYRQTLKKCSLLTILQESLSLAESVIELKESLAMSIIEEAKHLDALSKLKAKVSAYSTLFGGLKGASQIFKVLINNQKQIQELLQRIEALENPSTKEGGSSNSRLSQGPRNEDDLGAYRGVLSNMDSLNDSKSQKECMEAFQDQNEDYQQIAKNEESLNSSGLQNDLLMLGCKQLSDAHLFTQARLDTLKIKIQEQIKGKFSEKYQQKWNEYANSQEWRKTIYELNTKADINRPLNQTELEVIKREDGRPQLLPGEYYGQMLNGKRDGYGIVLCIDDQKRAHFYACEWKDGYPIKDGRHVMTDSQWRKFEGTFDAQLFLTGKGKMIAEEGEEYEGEWKQGKFHGPGTLKKSTGWSFTGYWKEDKMHGSGIETEASGEYCEGVWNENLKVGEHRYYSKDKVLIKTEMN</sequence>
<organism evidence="3 4">
    <name type="scientific">Halteria grandinella</name>
    <dbReference type="NCBI Taxonomy" id="5974"/>
    <lineage>
        <taxon>Eukaryota</taxon>
        <taxon>Sar</taxon>
        <taxon>Alveolata</taxon>
        <taxon>Ciliophora</taxon>
        <taxon>Intramacronucleata</taxon>
        <taxon>Spirotrichea</taxon>
        <taxon>Stichotrichia</taxon>
        <taxon>Sporadotrichida</taxon>
        <taxon>Halteriidae</taxon>
        <taxon>Halteria</taxon>
    </lineage>
</organism>